<dbReference type="HOGENOM" id="CLU_719282_0_0_14"/>
<evidence type="ECO:0000313" key="3">
    <source>
        <dbReference type="EMBL" id="CBZ40557.1"/>
    </source>
</evidence>
<organism evidence="3 4">
    <name type="scientific">Mycoplasma suis (strain KI_3806)</name>
    <dbReference type="NCBI Taxonomy" id="708248"/>
    <lineage>
        <taxon>Bacteria</taxon>
        <taxon>Bacillati</taxon>
        <taxon>Mycoplasmatota</taxon>
        <taxon>Mollicutes</taxon>
        <taxon>Mycoplasmataceae</taxon>
        <taxon>Mycoplasma</taxon>
    </lineage>
</organism>
<gene>
    <name evidence="3" type="ORF">MSUIS_04640</name>
</gene>
<keyword evidence="2" id="KW-0472">Membrane</keyword>
<name>F0V1M6_MYCS3</name>
<feature type="transmembrane region" description="Helical" evidence="2">
    <location>
        <begin position="12"/>
        <end position="29"/>
    </location>
</feature>
<dbReference type="Proteomes" id="UP000008645">
    <property type="component" value="Chromosome"/>
</dbReference>
<dbReference type="KEGG" id="msk:MSUIS_04640"/>
<dbReference type="EMBL" id="FQ790233">
    <property type="protein sequence ID" value="CBZ40557.1"/>
    <property type="molecule type" value="Genomic_DNA"/>
</dbReference>
<sequence>MRIPLVGLLKGFLPIMALAAIPVTGFLALEPSHSKLKIQDLGNNQKTKIYLFSDDLKISQDEGQGVKFVSTQKENGTTQNNQNTKKKPILVAELSLKDLNRQDLKRYCIPKETESNHPQQATQQTSSQGGTNSSIPKQEECSDWKQVESSFWWGNDPKTELISFLLSEFSKFLQVEHSYNFLALENQKVEFEHKDVKNLSKLQEIKQKCGISLDSQKDGVKNENVLRNLFLNSGGKKSECKAIPTSMKLKINLKKENSQNLVSLDSQRKPLSLDEIYKQGVVQGRITYSLFEKKNKKEVKGKEDKPISFIVKSGHKYSFSPLEEKDKEKDLTYLDKKYYSYQFNTLKLEDFQVKKSSNQTNGNQTSK</sequence>
<evidence type="ECO:0000256" key="2">
    <source>
        <dbReference type="SAM" id="Phobius"/>
    </source>
</evidence>
<proteinExistence type="predicted"/>
<keyword evidence="2" id="KW-1133">Transmembrane helix</keyword>
<feature type="region of interest" description="Disordered" evidence="1">
    <location>
        <begin position="111"/>
        <end position="141"/>
    </location>
</feature>
<accession>F0V1M6</accession>
<reference evidence="3 4" key="1">
    <citation type="journal article" date="2011" name="J. Bacteriol.">
        <title>Complete genome sequence of the hemotrophic Mycoplasma suis strain KI3806.</title>
        <authorList>
            <person name="Oehlerking J."/>
            <person name="Kube M."/>
            <person name="Felder K.M."/>
            <person name="Matter D."/>
            <person name="Wittenbrink M.M."/>
            <person name="Schwarzenbach S."/>
            <person name="Kramer M.M."/>
            <person name="Hoelzle K."/>
            <person name="Hoelzle L.E."/>
        </authorList>
    </citation>
    <scope>NUCLEOTIDE SEQUENCE [LARGE SCALE GENOMIC DNA]</scope>
    <source>
        <strain evidence="4">KI_3806</strain>
    </source>
</reference>
<feature type="compositionally biased region" description="Low complexity" evidence="1">
    <location>
        <begin position="119"/>
        <end position="134"/>
    </location>
</feature>
<evidence type="ECO:0000256" key="1">
    <source>
        <dbReference type="SAM" id="MobiDB-lite"/>
    </source>
</evidence>
<evidence type="ECO:0000313" key="4">
    <source>
        <dbReference type="Proteomes" id="UP000008645"/>
    </source>
</evidence>
<keyword evidence="2" id="KW-0812">Transmembrane</keyword>
<dbReference type="AlphaFoldDB" id="F0V1M6"/>
<protein>
    <submittedName>
        <fullName evidence="3">Uncharacterized protein</fullName>
    </submittedName>
</protein>